<name>A0A6J6DIG0_9ZZZZ</name>
<dbReference type="AlphaFoldDB" id="A0A6J6DIG0"/>
<dbReference type="EMBL" id="CAEZTL010000015">
    <property type="protein sequence ID" value="CAB4563942.1"/>
    <property type="molecule type" value="Genomic_DNA"/>
</dbReference>
<evidence type="ECO:0000313" key="1">
    <source>
        <dbReference type="EMBL" id="CAB4563942.1"/>
    </source>
</evidence>
<dbReference type="InterPro" id="IPR013783">
    <property type="entry name" value="Ig-like_fold"/>
</dbReference>
<protein>
    <submittedName>
        <fullName evidence="1">Unannotated protein</fullName>
    </submittedName>
</protein>
<sequence length="499" mass="53214">MRSLIKVLTLILGVAFFQAPTNLAHAAPLTPIKVPYSQTNDIWTLAFARDSNSLYFAENGGTRGVRQILNSQLTSSGNPIETTSDGFATFRSANTNWQNAMMVASPTSGLNGNSWIYSTGGNINKPASPTDSAGATQSGVVWAINTSDNSVSFINTKRSDGTWQSGQMYWNAITPDGRYLYVTAHKPGVSPSGGNEIFKYSTATNTQVGLGVSIGDYTWSSMVTDNSYVYLRSSTGIVRIGIDANNATSTGDSAISQMTITGTASSFNFANYYSMRNIDGMLYVTGTDNTMAVINGSTGVGTSFTLTNPFNSGRFFGLRQGADGCLYAGSTLDRSINRINPHTREVIASTGAITNFNPYWENSFSMSPDGRRYAISPRTAINNGLYVVEISGSECAPAPSTAITLSVSNTPSYRTATAITATVNTQGKVTFFTNGKRIPGCISKLTSGTSPITATCNWRPAQRGSVSVHAVFTPDDLVTYERISSTNLNRGVANRSGAR</sequence>
<accession>A0A6J6DIG0</accession>
<dbReference type="Gene3D" id="2.130.10.10">
    <property type="entry name" value="YVTN repeat-like/Quinoprotein amine dehydrogenase"/>
    <property type="match status" value="1"/>
</dbReference>
<reference evidence="1" key="1">
    <citation type="submission" date="2020-05" db="EMBL/GenBank/DDBJ databases">
        <authorList>
            <person name="Chiriac C."/>
            <person name="Salcher M."/>
            <person name="Ghai R."/>
            <person name="Kavagutti S V."/>
        </authorList>
    </citation>
    <scope>NUCLEOTIDE SEQUENCE</scope>
</reference>
<dbReference type="Gene3D" id="2.60.40.10">
    <property type="entry name" value="Immunoglobulins"/>
    <property type="match status" value="1"/>
</dbReference>
<organism evidence="1">
    <name type="scientific">freshwater metagenome</name>
    <dbReference type="NCBI Taxonomy" id="449393"/>
    <lineage>
        <taxon>unclassified sequences</taxon>
        <taxon>metagenomes</taxon>
        <taxon>ecological metagenomes</taxon>
    </lineage>
</organism>
<gene>
    <name evidence="1" type="ORF">UFOPK1683_00291</name>
</gene>
<dbReference type="InterPro" id="IPR015943">
    <property type="entry name" value="WD40/YVTN_repeat-like_dom_sf"/>
</dbReference>
<proteinExistence type="predicted"/>
<dbReference type="SUPFAM" id="SSF63829">
    <property type="entry name" value="Calcium-dependent phosphotriesterase"/>
    <property type="match status" value="1"/>
</dbReference>
<dbReference type="SUPFAM" id="SSF63825">
    <property type="entry name" value="YWTD domain"/>
    <property type="match status" value="1"/>
</dbReference>